<dbReference type="Proteomes" id="UP000324800">
    <property type="component" value="Unassembled WGS sequence"/>
</dbReference>
<protein>
    <submittedName>
        <fullName evidence="2">Uncharacterized protein</fullName>
    </submittedName>
</protein>
<dbReference type="AlphaFoldDB" id="A0A5J4TZ47"/>
<name>A0A5J4TZ47_9EUKA</name>
<feature type="region of interest" description="Disordered" evidence="1">
    <location>
        <begin position="1"/>
        <end position="66"/>
    </location>
</feature>
<reference evidence="2 3" key="1">
    <citation type="submission" date="2019-03" db="EMBL/GenBank/DDBJ databases">
        <title>Single cell metagenomics reveals metabolic interactions within the superorganism composed of flagellate Streblomastix strix and complex community of Bacteroidetes bacteria on its surface.</title>
        <authorList>
            <person name="Treitli S.C."/>
            <person name="Kolisko M."/>
            <person name="Husnik F."/>
            <person name="Keeling P."/>
            <person name="Hampl V."/>
        </authorList>
    </citation>
    <scope>NUCLEOTIDE SEQUENCE [LARGE SCALE GENOMIC DNA]</scope>
    <source>
        <strain evidence="2">ST1C</strain>
    </source>
</reference>
<feature type="compositionally biased region" description="Polar residues" evidence="1">
    <location>
        <begin position="52"/>
        <end position="66"/>
    </location>
</feature>
<organism evidence="2 3">
    <name type="scientific">Streblomastix strix</name>
    <dbReference type="NCBI Taxonomy" id="222440"/>
    <lineage>
        <taxon>Eukaryota</taxon>
        <taxon>Metamonada</taxon>
        <taxon>Preaxostyla</taxon>
        <taxon>Oxymonadida</taxon>
        <taxon>Streblomastigidae</taxon>
        <taxon>Streblomastix</taxon>
    </lineage>
</organism>
<dbReference type="EMBL" id="SNRW01023169">
    <property type="protein sequence ID" value="KAA6363239.1"/>
    <property type="molecule type" value="Genomic_DNA"/>
</dbReference>
<sequence>MSMSPYIINPLSQQITNRGRSERRDLNNQNKERKSSLSQGQTPERNPALITPYQSQGQQGDQNAKK</sequence>
<evidence type="ECO:0000313" key="2">
    <source>
        <dbReference type="EMBL" id="KAA6363239.1"/>
    </source>
</evidence>
<accession>A0A5J4TZ47</accession>
<feature type="compositionally biased region" description="Basic and acidic residues" evidence="1">
    <location>
        <begin position="19"/>
        <end position="35"/>
    </location>
</feature>
<evidence type="ECO:0000313" key="3">
    <source>
        <dbReference type="Proteomes" id="UP000324800"/>
    </source>
</evidence>
<gene>
    <name evidence="2" type="ORF">EZS28_041233</name>
</gene>
<comment type="caution">
    <text evidence="2">The sequence shown here is derived from an EMBL/GenBank/DDBJ whole genome shotgun (WGS) entry which is preliminary data.</text>
</comment>
<proteinExistence type="predicted"/>
<evidence type="ECO:0000256" key="1">
    <source>
        <dbReference type="SAM" id="MobiDB-lite"/>
    </source>
</evidence>